<name>K0IF53_NITGG</name>
<accession>K0IF53</accession>
<dbReference type="KEGG" id="nga:Ngar_c04990"/>
<proteinExistence type="predicted"/>
<organism evidence="1 2">
    <name type="scientific">Nitrososphaera gargensis (strain Ga9.2)</name>
    <dbReference type="NCBI Taxonomy" id="1237085"/>
    <lineage>
        <taxon>Archaea</taxon>
        <taxon>Nitrososphaerota</taxon>
        <taxon>Nitrososphaeria</taxon>
        <taxon>Nitrososphaerales</taxon>
        <taxon>Nitrososphaeraceae</taxon>
        <taxon>Nitrososphaera</taxon>
    </lineage>
</organism>
<dbReference type="Proteomes" id="UP000008037">
    <property type="component" value="Chromosome"/>
</dbReference>
<dbReference type="AlphaFoldDB" id="K0IF53"/>
<evidence type="ECO:0000313" key="2">
    <source>
        <dbReference type="Proteomes" id="UP000008037"/>
    </source>
</evidence>
<sequence>MAGFPSSFILPVKKSNSNFDSKYDSAINSNALVQKYSDACFYLGISATLG</sequence>
<dbReference type="EMBL" id="CP002408">
    <property type="protein sequence ID" value="AFU57443.1"/>
    <property type="molecule type" value="Genomic_DNA"/>
</dbReference>
<reference evidence="1 2" key="1">
    <citation type="journal article" date="2012" name="Environ. Microbiol.">
        <title>The genome of the ammonia-oxidizing Candidatus Nitrososphaera gargensis: insights into metabolic versatility and environmental adaptations.</title>
        <authorList>
            <person name="Spang A."/>
            <person name="Poehlein A."/>
            <person name="Offre P."/>
            <person name="Zumbragel S."/>
            <person name="Haider S."/>
            <person name="Rychlik N."/>
            <person name="Nowka B."/>
            <person name="Schmeisser C."/>
            <person name="Lebedeva E.V."/>
            <person name="Rattei T."/>
            <person name="Bohm C."/>
            <person name="Schmid M."/>
            <person name="Galushko A."/>
            <person name="Hatzenpichler R."/>
            <person name="Weinmaier T."/>
            <person name="Daniel R."/>
            <person name="Schleper C."/>
            <person name="Spieck E."/>
            <person name="Streit W."/>
            <person name="Wagner M."/>
        </authorList>
    </citation>
    <scope>NUCLEOTIDE SEQUENCE [LARGE SCALE GENOMIC DNA]</scope>
    <source>
        <strain evidence="2">Ga9.2</strain>
    </source>
</reference>
<dbReference type="InParanoid" id="K0IF53"/>
<keyword evidence="2" id="KW-1185">Reference proteome</keyword>
<dbReference type="HOGENOM" id="CLU_3113190_0_0_2"/>
<dbReference type="BioCyc" id="CNIT1237085:G1324-497-MONOMER"/>
<protein>
    <submittedName>
        <fullName evidence="1">Uncharacterized protein</fullName>
    </submittedName>
</protein>
<gene>
    <name evidence="1" type="ordered locus">Ngar_c04990</name>
</gene>
<evidence type="ECO:0000313" key="1">
    <source>
        <dbReference type="EMBL" id="AFU57443.1"/>
    </source>
</evidence>